<evidence type="ECO:0000313" key="3">
    <source>
        <dbReference type="Proteomes" id="UP000000602"/>
    </source>
</evidence>
<gene>
    <name evidence="2" type="ordered locus">DP0531</name>
</gene>
<dbReference type="HOGENOM" id="CLU_146584_0_0_7"/>
<sequence>MVEVEKGEAERRSSTIAARNIQLILAEKRTSLALMRTGIATLALPLSILSLLVATSRYYHIMGVISFLIPLIGILLMLVCLGGYFIFRALRNVLYQDALISEIKSHHKELAL</sequence>
<dbReference type="STRING" id="177439.DP0531"/>
<evidence type="ECO:0000313" key="2">
    <source>
        <dbReference type="EMBL" id="CAG35260.1"/>
    </source>
</evidence>
<keyword evidence="1" id="KW-0472">Membrane</keyword>
<dbReference type="OrthoDB" id="5459977at2"/>
<keyword evidence="1" id="KW-0812">Transmembrane</keyword>
<name>Q6AQW4_DESPS</name>
<feature type="transmembrane region" description="Helical" evidence="1">
    <location>
        <begin position="59"/>
        <end position="87"/>
    </location>
</feature>
<evidence type="ECO:0000256" key="1">
    <source>
        <dbReference type="SAM" id="Phobius"/>
    </source>
</evidence>
<dbReference type="EMBL" id="CR522870">
    <property type="protein sequence ID" value="CAG35260.1"/>
    <property type="molecule type" value="Genomic_DNA"/>
</dbReference>
<accession>Q6AQW4</accession>
<protein>
    <submittedName>
        <fullName evidence="2">Uncharacterized protein</fullName>
    </submittedName>
</protein>
<dbReference type="KEGG" id="dps:DP0531"/>
<keyword evidence="1" id="KW-1133">Transmembrane helix</keyword>
<dbReference type="AlphaFoldDB" id="Q6AQW4"/>
<feature type="transmembrane region" description="Helical" evidence="1">
    <location>
        <begin position="33"/>
        <end position="53"/>
    </location>
</feature>
<reference evidence="3" key="1">
    <citation type="journal article" date="2004" name="Environ. Microbiol.">
        <title>The genome of Desulfotalea psychrophila, a sulfate-reducing bacterium from permanently cold Arctic sediments.</title>
        <authorList>
            <person name="Rabus R."/>
            <person name="Ruepp A."/>
            <person name="Frickey T."/>
            <person name="Rattei T."/>
            <person name="Fartmann B."/>
            <person name="Stark M."/>
            <person name="Bauer M."/>
            <person name="Zibat A."/>
            <person name="Lombardot T."/>
            <person name="Becker I."/>
            <person name="Amann J."/>
            <person name="Gellner K."/>
            <person name="Teeling H."/>
            <person name="Leuschner W.D."/>
            <person name="Gloeckner F.-O."/>
            <person name="Lupas A.N."/>
            <person name="Amann R."/>
            <person name="Klenk H.-P."/>
        </authorList>
    </citation>
    <scope>NUCLEOTIDE SEQUENCE [LARGE SCALE GENOMIC DNA]</scope>
    <source>
        <strain evidence="3">DSM 12343 / LSv54</strain>
    </source>
</reference>
<keyword evidence="3" id="KW-1185">Reference proteome</keyword>
<organism evidence="2 3">
    <name type="scientific">Desulfotalea psychrophila (strain LSv54 / DSM 12343)</name>
    <dbReference type="NCBI Taxonomy" id="177439"/>
    <lineage>
        <taxon>Bacteria</taxon>
        <taxon>Pseudomonadati</taxon>
        <taxon>Thermodesulfobacteriota</taxon>
        <taxon>Desulfobulbia</taxon>
        <taxon>Desulfobulbales</taxon>
        <taxon>Desulfocapsaceae</taxon>
        <taxon>Desulfotalea</taxon>
    </lineage>
</organism>
<dbReference type="Proteomes" id="UP000000602">
    <property type="component" value="Chromosome"/>
</dbReference>
<proteinExistence type="predicted"/>